<dbReference type="GO" id="GO:0016757">
    <property type="term" value="F:glycosyltransferase activity"/>
    <property type="evidence" value="ECO:0007669"/>
    <property type="project" value="UniProtKB-KW"/>
</dbReference>
<accession>A0A9P1J1W9</accession>
<sequence>MMQVCQELFVTFVPSIDTQTNNLDNAHARIIIDQFLDDFPLCKVVHFGPNLASLLIADRKFLTAIQRRVPRIFLSTHVDERNGPLKSIQKLKNIDLSSFLAEKTRKPGDFLLSSSYEQWFKISEDPRYFHYFLEKEGRFLNCDDFSNESGISEYVKNGRLRLSPEKMLGISMDCENLKARIQGKGDFRVLDRPMAFVRNINTLYELQEMFLFLNYHPDNTYCFSIDEKSSELYEKIEKLSNCFPENIFINSNTYDFDSAGNFQDEAHLKCLELIMDRNWYHAALLQNNDMIIKSTEQLSNLSEMLNYTSLMGLEFPNYKRFRKSPTNWTPKILHLFKNESGVPLEVLKKPLKLRKSKNQLIVSKTFIKSIFKNLDLTDLLEMIKNQTNSEVDEILFPTLYSNYLGLKGQMVSKCVDSYVDTVTDEKCGAKLSEQGSCIVGVEHLAELGSANNVLVSKVLENFDLAPVICMRKMIEDEKTTQIEEPALHDFPQYREMVLKRVRAFDKESFKC</sequence>
<evidence type="ECO:0000313" key="6">
    <source>
        <dbReference type="EMBL" id="CAI5453508.1"/>
    </source>
</evidence>
<keyword evidence="2" id="KW-0328">Glycosyltransferase</keyword>
<protein>
    <submittedName>
        <fullName evidence="6">Uncharacterized protein</fullName>
    </submittedName>
</protein>
<dbReference type="OrthoDB" id="2019572at2759"/>
<dbReference type="Proteomes" id="UP001152747">
    <property type="component" value="Unassembled WGS sequence"/>
</dbReference>
<keyword evidence="4" id="KW-0472">Membrane</keyword>
<evidence type="ECO:0000256" key="3">
    <source>
        <dbReference type="ARBA" id="ARBA00022679"/>
    </source>
</evidence>
<evidence type="ECO:0000256" key="1">
    <source>
        <dbReference type="ARBA" id="ARBA00004606"/>
    </source>
</evidence>
<comment type="subcellular location">
    <subcellularLocation>
        <location evidence="1">Membrane</location>
        <topology evidence="1">Single-pass type II membrane protein</topology>
    </subcellularLocation>
</comment>
<dbReference type="PANTHER" id="PTHR46671:SF2">
    <property type="entry name" value="GLYCOSYLATION RELATED"/>
    <property type="match status" value="1"/>
</dbReference>
<dbReference type="InterPro" id="IPR003406">
    <property type="entry name" value="Glyco_trans_14"/>
</dbReference>
<gene>
    <name evidence="6" type="ORF">CAMP_LOCUS16145</name>
</gene>
<evidence type="ECO:0000256" key="4">
    <source>
        <dbReference type="ARBA" id="ARBA00023136"/>
    </source>
</evidence>
<name>A0A9P1J1W9_9PELO</name>
<keyword evidence="3" id="KW-0808">Transferase</keyword>
<dbReference type="PANTHER" id="PTHR46671">
    <property type="entry name" value="PROTEIN CBG11221"/>
    <property type="match status" value="1"/>
</dbReference>
<evidence type="ECO:0000256" key="5">
    <source>
        <dbReference type="ARBA" id="ARBA00023180"/>
    </source>
</evidence>
<proteinExistence type="predicted"/>
<dbReference type="GO" id="GO:0016020">
    <property type="term" value="C:membrane"/>
    <property type="evidence" value="ECO:0007669"/>
    <property type="project" value="UniProtKB-SubCell"/>
</dbReference>
<dbReference type="Pfam" id="PF02485">
    <property type="entry name" value="Branch"/>
    <property type="match status" value="1"/>
</dbReference>
<evidence type="ECO:0000313" key="7">
    <source>
        <dbReference type="Proteomes" id="UP001152747"/>
    </source>
</evidence>
<dbReference type="AlphaFoldDB" id="A0A9P1J1W9"/>
<keyword evidence="5" id="KW-0325">Glycoprotein</keyword>
<keyword evidence="7" id="KW-1185">Reference proteome</keyword>
<dbReference type="EMBL" id="CANHGI010000005">
    <property type="protein sequence ID" value="CAI5453508.1"/>
    <property type="molecule type" value="Genomic_DNA"/>
</dbReference>
<evidence type="ECO:0000256" key="2">
    <source>
        <dbReference type="ARBA" id="ARBA00022676"/>
    </source>
</evidence>
<comment type="caution">
    <text evidence="6">The sequence shown here is derived from an EMBL/GenBank/DDBJ whole genome shotgun (WGS) entry which is preliminary data.</text>
</comment>
<reference evidence="6" key="1">
    <citation type="submission" date="2022-11" db="EMBL/GenBank/DDBJ databases">
        <authorList>
            <person name="Kikuchi T."/>
        </authorList>
    </citation>
    <scope>NUCLEOTIDE SEQUENCE</scope>
    <source>
        <strain evidence="6">PS1010</strain>
    </source>
</reference>
<organism evidence="6 7">
    <name type="scientific">Caenorhabditis angaria</name>
    <dbReference type="NCBI Taxonomy" id="860376"/>
    <lineage>
        <taxon>Eukaryota</taxon>
        <taxon>Metazoa</taxon>
        <taxon>Ecdysozoa</taxon>
        <taxon>Nematoda</taxon>
        <taxon>Chromadorea</taxon>
        <taxon>Rhabditida</taxon>
        <taxon>Rhabditina</taxon>
        <taxon>Rhabditomorpha</taxon>
        <taxon>Rhabditoidea</taxon>
        <taxon>Rhabditidae</taxon>
        <taxon>Peloderinae</taxon>
        <taxon>Caenorhabditis</taxon>
    </lineage>
</organism>